<comment type="caution">
    <text evidence="1">The sequence shown here is derived from an EMBL/GenBank/DDBJ whole genome shotgun (WGS) entry which is preliminary data.</text>
</comment>
<reference evidence="1 2" key="1">
    <citation type="submission" date="2022-02" db="EMBL/GenBank/DDBJ databases">
        <authorList>
            <person name="Min J."/>
        </authorList>
    </citation>
    <scope>NUCLEOTIDE SEQUENCE [LARGE SCALE GENOMIC DNA]</scope>
    <source>
        <strain evidence="1 2">GR10-1</strain>
    </source>
</reference>
<gene>
    <name evidence="1" type="ORF">MKP09_02575</name>
</gene>
<dbReference type="Pfam" id="PF10387">
    <property type="entry name" value="DUF2442"/>
    <property type="match status" value="1"/>
</dbReference>
<dbReference type="RefSeq" id="WP_240826298.1">
    <property type="nucleotide sequence ID" value="NZ_JAKWBL010000001.1"/>
</dbReference>
<evidence type="ECO:0000313" key="1">
    <source>
        <dbReference type="EMBL" id="MCH5596887.1"/>
    </source>
</evidence>
<dbReference type="Proteomes" id="UP001202248">
    <property type="component" value="Unassembled WGS sequence"/>
</dbReference>
<organism evidence="1 2">
    <name type="scientific">Niabella ginsengisoli</name>
    <dbReference type="NCBI Taxonomy" id="522298"/>
    <lineage>
        <taxon>Bacteria</taxon>
        <taxon>Pseudomonadati</taxon>
        <taxon>Bacteroidota</taxon>
        <taxon>Chitinophagia</taxon>
        <taxon>Chitinophagales</taxon>
        <taxon>Chitinophagaceae</taxon>
        <taxon>Niabella</taxon>
    </lineage>
</organism>
<dbReference type="Gene3D" id="3.30.2020.40">
    <property type="entry name" value="Uncharacterised protein PF10387, DUF2442"/>
    <property type="match status" value="1"/>
</dbReference>
<keyword evidence="2" id="KW-1185">Reference proteome</keyword>
<dbReference type="InterPro" id="IPR018841">
    <property type="entry name" value="DUF2442"/>
</dbReference>
<protein>
    <submittedName>
        <fullName evidence="1">DUF2442 domain-containing protein</fullName>
    </submittedName>
</protein>
<evidence type="ECO:0000313" key="2">
    <source>
        <dbReference type="Proteomes" id="UP001202248"/>
    </source>
</evidence>
<proteinExistence type="predicted"/>
<name>A0ABS9SEV4_9BACT</name>
<accession>A0ABS9SEV4</accession>
<sequence length="78" mass="8988">MNILTITKSHNATNVLFDADKMTVLLEDGRELSVPLEWFPSLRNATTEQLNNWRFIGNGEGIHWPDIDEDILIEHLLD</sequence>
<dbReference type="EMBL" id="JAKWBL010000001">
    <property type="protein sequence ID" value="MCH5596887.1"/>
    <property type="molecule type" value="Genomic_DNA"/>
</dbReference>